<feature type="compositionally biased region" description="Polar residues" evidence="1">
    <location>
        <begin position="449"/>
        <end position="459"/>
    </location>
</feature>
<name>A0ABQ9NIR6_9PEZI</name>
<reference evidence="2" key="1">
    <citation type="submission" date="2022-10" db="EMBL/GenBank/DDBJ databases">
        <title>Culturing micro-colonial fungi from biological soil crusts in the Mojave desert and describing Neophaeococcomyces mojavensis, and introducing the new genera and species Taxawa tesnikishii.</title>
        <authorList>
            <person name="Kurbessoian T."/>
            <person name="Stajich J.E."/>
        </authorList>
    </citation>
    <scope>NUCLEOTIDE SEQUENCE</scope>
    <source>
        <strain evidence="2">TK_1</strain>
    </source>
</reference>
<dbReference type="Proteomes" id="UP001172684">
    <property type="component" value="Unassembled WGS sequence"/>
</dbReference>
<dbReference type="PANTHER" id="PTHR43941:SF1">
    <property type="entry name" value="STRUCTURAL MAINTENANCE OF CHROMOSOMES PROTEIN 2"/>
    <property type="match status" value="1"/>
</dbReference>
<feature type="compositionally biased region" description="Basic and acidic residues" evidence="1">
    <location>
        <begin position="10"/>
        <end position="56"/>
    </location>
</feature>
<keyword evidence="3" id="KW-1185">Reference proteome</keyword>
<feature type="compositionally biased region" description="Basic and acidic residues" evidence="1">
    <location>
        <begin position="438"/>
        <end position="447"/>
    </location>
</feature>
<comment type="caution">
    <text evidence="2">The sequence shown here is derived from an EMBL/GenBank/DDBJ whole genome shotgun (WGS) entry which is preliminary data.</text>
</comment>
<gene>
    <name evidence="2" type="ORF">H2201_007507</name>
</gene>
<dbReference type="PANTHER" id="PTHR43941">
    <property type="entry name" value="STRUCTURAL MAINTENANCE OF CHROMOSOMES PROTEIN 2"/>
    <property type="match status" value="1"/>
</dbReference>
<evidence type="ECO:0000256" key="1">
    <source>
        <dbReference type="SAM" id="MobiDB-lite"/>
    </source>
</evidence>
<proteinExistence type="predicted"/>
<evidence type="ECO:0000313" key="2">
    <source>
        <dbReference type="EMBL" id="KAJ9659105.1"/>
    </source>
</evidence>
<feature type="region of interest" description="Disordered" evidence="1">
    <location>
        <begin position="1"/>
        <end position="58"/>
    </location>
</feature>
<dbReference type="EMBL" id="JAPDRL010000079">
    <property type="protein sequence ID" value="KAJ9659105.1"/>
    <property type="molecule type" value="Genomic_DNA"/>
</dbReference>
<protein>
    <submittedName>
        <fullName evidence="2">Uncharacterized protein</fullName>
    </submittedName>
</protein>
<accession>A0ABQ9NIR6</accession>
<evidence type="ECO:0000313" key="3">
    <source>
        <dbReference type="Proteomes" id="UP001172684"/>
    </source>
</evidence>
<organism evidence="2 3">
    <name type="scientific">Coniosporium apollinis</name>
    <dbReference type="NCBI Taxonomy" id="61459"/>
    <lineage>
        <taxon>Eukaryota</taxon>
        <taxon>Fungi</taxon>
        <taxon>Dikarya</taxon>
        <taxon>Ascomycota</taxon>
        <taxon>Pezizomycotina</taxon>
        <taxon>Dothideomycetes</taxon>
        <taxon>Dothideomycetes incertae sedis</taxon>
        <taxon>Coniosporium</taxon>
    </lineage>
</organism>
<feature type="region of interest" description="Disordered" evidence="1">
    <location>
        <begin position="438"/>
        <end position="467"/>
    </location>
</feature>
<sequence length="565" mass="62293">MDDYTNELGYHLDRASSPLRDHMASLADETERLKGELRLEKGKARDAQQRDERRITEQANQIEGLQAAIASLQANLQHAKAKELSLSADRANAEDQLTRSSKAFAKLKATLDERVKESTDRANKLNFLQNELKGLKGEKDQAVRDWTEQKTRADNLDIDLKQRDDSIKDLRDEIARLNALPRAEEAIAPLNEEIERLQRSIGERNTENADLRTQNSKLEADLSTVRKQLTELPGLSVRRTRRDNTPGPVTAGTSSKTPSPDPRRTSLALELQGRESSGEYAASSDEEAAFDPNLPVVADEPPAITPSAPFDSKSPVAADEAHLDSPATLSNSKQSVAPEEPLTVSSMPPSPPKLPAAVAVPLPKSPQKPLTLELFTPIASSPIAPAPPSPPSKPPARIFFSPRSPSRILGPPGLPHSLGDESLTDYFRRNDETLRQLVGRRERERQNKRNMATQTTDSPPTKPGLSAASKFCSKAREASLAELTAHWPTSLLNSIFLILLFLMAYQWSTLSAEKGVWLAANELTREYLLRVRLAQAHGGAWFDRVLWAFEHLLIGGLGVNRGLFS</sequence>
<feature type="region of interest" description="Disordered" evidence="1">
    <location>
        <begin position="205"/>
        <end position="362"/>
    </location>
</feature>
<dbReference type="Gene3D" id="1.10.287.1490">
    <property type="match status" value="1"/>
</dbReference>